<dbReference type="InterPro" id="IPR011042">
    <property type="entry name" value="6-blade_b-propeller_TolB-like"/>
</dbReference>
<accession>A0ABW5AYD9</accession>
<dbReference type="RefSeq" id="WP_378320303.1">
    <property type="nucleotide sequence ID" value="NZ_JBHUHY010000011.1"/>
</dbReference>
<protein>
    <recommendedName>
        <fullName evidence="3">WD40 repeat protein</fullName>
    </recommendedName>
</protein>
<dbReference type="EMBL" id="JBHUHY010000011">
    <property type="protein sequence ID" value="MFD2187310.1"/>
    <property type="molecule type" value="Genomic_DNA"/>
</dbReference>
<organism evidence="1 2">
    <name type="scientific">Aquimarina celericrescens</name>
    <dbReference type="NCBI Taxonomy" id="1964542"/>
    <lineage>
        <taxon>Bacteria</taxon>
        <taxon>Pseudomonadati</taxon>
        <taxon>Bacteroidota</taxon>
        <taxon>Flavobacteriia</taxon>
        <taxon>Flavobacteriales</taxon>
        <taxon>Flavobacteriaceae</taxon>
        <taxon>Aquimarina</taxon>
    </lineage>
</organism>
<sequence length="310" mass="35240">MKKIAVLLLAIIPQLINSQKKIVVQSVLPQIISKFPAVRDFTISPNQNEIYFTAQGYAGELSTIIKVVKKEDQWSAPEVAPFSGQYKDLEAMFSPNGLKLYFVSDRPNEHTTKETKNYDIWYLERSSIDSDWSSPINIGSPINTAGDEFYPSVAKNGNLYFTSTTASSTKGKDDIFISKWEDNKYVEPVSLPETINSEGYEYNSYIAHDESFLIFGGYNRKNGLGSGDLYISYKDQEGKWSVAQNLIKINSDKMDYCPFYDTKTQTLYFTSKRNSIRDDFTQSKNLKELLGLMNSYENGLSRIYSSVIQL</sequence>
<comment type="caution">
    <text evidence="1">The sequence shown here is derived from an EMBL/GenBank/DDBJ whole genome shotgun (WGS) entry which is preliminary data.</text>
</comment>
<dbReference type="InterPro" id="IPR011659">
    <property type="entry name" value="WD40"/>
</dbReference>
<dbReference type="Pfam" id="PF07676">
    <property type="entry name" value="PD40"/>
    <property type="match status" value="2"/>
</dbReference>
<evidence type="ECO:0008006" key="3">
    <source>
        <dbReference type="Google" id="ProtNLM"/>
    </source>
</evidence>
<evidence type="ECO:0000313" key="1">
    <source>
        <dbReference type="EMBL" id="MFD2187310.1"/>
    </source>
</evidence>
<reference evidence="2" key="1">
    <citation type="journal article" date="2019" name="Int. J. Syst. Evol. Microbiol.">
        <title>The Global Catalogue of Microorganisms (GCM) 10K type strain sequencing project: providing services to taxonomists for standard genome sequencing and annotation.</title>
        <authorList>
            <consortium name="The Broad Institute Genomics Platform"/>
            <consortium name="The Broad Institute Genome Sequencing Center for Infectious Disease"/>
            <person name="Wu L."/>
            <person name="Ma J."/>
        </authorList>
    </citation>
    <scope>NUCLEOTIDE SEQUENCE [LARGE SCALE GENOMIC DNA]</scope>
    <source>
        <strain evidence="2">DT92</strain>
    </source>
</reference>
<dbReference type="Gene3D" id="2.120.10.30">
    <property type="entry name" value="TolB, C-terminal domain"/>
    <property type="match status" value="1"/>
</dbReference>
<dbReference type="Proteomes" id="UP001597344">
    <property type="component" value="Unassembled WGS sequence"/>
</dbReference>
<name>A0ABW5AYD9_9FLAO</name>
<proteinExistence type="predicted"/>
<keyword evidence="2" id="KW-1185">Reference proteome</keyword>
<evidence type="ECO:0000313" key="2">
    <source>
        <dbReference type="Proteomes" id="UP001597344"/>
    </source>
</evidence>
<gene>
    <name evidence="1" type="ORF">ACFSJT_10965</name>
</gene>
<dbReference type="SUPFAM" id="SSF82171">
    <property type="entry name" value="DPP6 N-terminal domain-like"/>
    <property type="match status" value="1"/>
</dbReference>